<proteinExistence type="predicted"/>
<dbReference type="RefSeq" id="WP_392393070.1">
    <property type="nucleotide sequence ID" value="NZ_JAURTK010000002.1"/>
</dbReference>
<reference evidence="1" key="1">
    <citation type="submission" date="2023-07" db="EMBL/GenBank/DDBJ databases">
        <title>Sorghum-associated microbial communities from plants grown in Nebraska, USA.</title>
        <authorList>
            <person name="Schachtman D."/>
        </authorList>
    </citation>
    <scope>NUCLEOTIDE SEQUENCE</scope>
    <source>
        <strain evidence="1">DS1061</strain>
    </source>
</reference>
<evidence type="ECO:0000313" key="1">
    <source>
        <dbReference type="EMBL" id="MDP9646154.1"/>
    </source>
</evidence>
<dbReference type="EMBL" id="JAURTK010000002">
    <property type="protein sequence ID" value="MDP9646154.1"/>
    <property type="molecule type" value="Genomic_DNA"/>
</dbReference>
<accession>A0AB73IAI4</accession>
<gene>
    <name evidence="1" type="ORF">J2793_001587</name>
</gene>
<dbReference type="Proteomes" id="UP001229486">
    <property type="component" value="Unassembled WGS sequence"/>
</dbReference>
<organism evidence="1 2">
    <name type="scientific">Paraburkholderia caledonica</name>
    <dbReference type="NCBI Taxonomy" id="134536"/>
    <lineage>
        <taxon>Bacteria</taxon>
        <taxon>Pseudomonadati</taxon>
        <taxon>Pseudomonadota</taxon>
        <taxon>Betaproteobacteria</taxon>
        <taxon>Burkholderiales</taxon>
        <taxon>Burkholderiaceae</taxon>
        <taxon>Paraburkholderia</taxon>
    </lineage>
</organism>
<dbReference type="AlphaFoldDB" id="A0AB73IAI4"/>
<evidence type="ECO:0000313" key="2">
    <source>
        <dbReference type="Proteomes" id="UP001229486"/>
    </source>
</evidence>
<protein>
    <submittedName>
        <fullName evidence="1">Uncharacterized protein</fullName>
    </submittedName>
</protein>
<sequence>MGVCTGTITSIYLTREGEPGLLASRTVAYTDAAGAPRTVRLEAIGSRDADAIAAVVAFGLPADIAAVKAGDPAGALRAWIERPNGAVQV</sequence>
<name>A0AB73IAI4_9BURK</name>
<comment type="caution">
    <text evidence="1">The sequence shown here is derived from an EMBL/GenBank/DDBJ whole genome shotgun (WGS) entry which is preliminary data.</text>
</comment>